<protein>
    <submittedName>
        <fullName evidence="1">p12</fullName>
    </submittedName>
</protein>
<reference evidence="1 2" key="1">
    <citation type="submission" date="2006-06" db="EMBL/GenBank/DDBJ databases">
        <title>Greater genetic diversity among asexual, not sexual, populations of bacteriophage phi6.</title>
        <authorList>
            <person name="Dennehy J.J."/>
            <person name="O'Keefe K.J."/>
            <person name="Duffy S."/>
            <person name="Chao L."/>
            <person name="Edwards S.V."/>
            <person name="Turner P.E."/>
        </authorList>
    </citation>
    <scope>NUCLEOTIDE SEQUENCE [LARGE SCALE GENOMIC DNA]</scope>
    <source>
        <strain evidence="1">S2</strain>
    </source>
</reference>
<sequence>MVIGLLKYLTPAVKVQMAARALGLSPAEVAAIDGTLGRVSAMPAVAVVLGGKPLSLATIASVVSDANPSATVGALMPAVQGMVSSDEGASALAKTVVGFMESDPNSDVLAQLLHKVSNLPIVGFGDTQYADPADFLAKGVFPLIRKPEVEVQAAPFTCRQCDHVDHITDVPQTSTFVHKCTSCGFVQMVHRKDVP</sequence>
<dbReference type="EMBL" id="DQ785289">
    <property type="protein sequence ID" value="ABI20406.1"/>
    <property type="molecule type" value="Genomic_RNA"/>
</dbReference>
<evidence type="ECO:0000313" key="2">
    <source>
        <dbReference type="Proteomes" id="UP000241920"/>
    </source>
</evidence>
<name>A1XX55_9VIRU</name>
<evidence type="ECO:0000313" key="1">
    <source>
        <dbReference type="EMBL" id="ABI20406.1"/>
    </source>
</evidence>
<accession>A1XX55</accession>
<organism evidence="1 2">
    <name type="scientific">Cystovirus phi6</name>
    <dbReference type="NCBI Taxonomy" id="10879"/>
    <lineage>
        <taxon>Viruses</taxon>
        <taxon>Riboviria</taxon>
        <taxon>Orthornavirae</taxon>
        <taxon>Duplornaviricota</taxon>
        <taxon>Vidaverviricetes</taxon>
        <taxon>Mindivirales</taxon>
        <taxon>Cystoviridae</taxon>
        <taxon>Orthocystovirus</taxon>
        <taxon>Orthocystovirus phi6</taxon>
    </lineage>
</organism>
<dbReference type="Proteomes" id="UP000241920">
    <property type="component" value="Genome"/>
</dbReference>
<proteinExistence type="predicted"/>